<feature type="transmembrane region" description="Helical" evidence="1">
    <location>
        <begin position="93"/>
        <end position="121"/>
    </location>
</feature>
<proteinExistence type="predicted"/>
<name>A0A9Q8YI13_ENSAD</name>
<reference evidence="2" key="1">
    <citation type="submission" date="2022-06" db="EMBL/GenBank/DDBJ databases">
        <title>Physiological and biochemical characterization and genomic elucidation of a strain of the genus Ensifer adhaerens M8 that combines arsenic oxidation and chromium reduction.</title>
        <authorList>
            <person name="Li X."/>
            <person name="Yu c."/>
        </authorList>
    </citation>
    <scope>NUCLEOTIDE SEQUENCE</scope>
    <source>
        <strain evidence="2">M8</strain>
        <plasmid evidence="2">pB</plasmid>
    </source>
</reference>
<dbReference type="EMBL" id="CP098809">
    <property type="protein sequence ID" value="USJ27929.1"/>
    <property type="molecule type" value="Genomic_DNA"/>
</dbReference>
<accession>A0A9Q8YI13</accession>
<keyword evidence="1" id="KW-0812">Transmembrane</keyword>
<gene>
    <name evidence="2" type="ORF">NE863_29080</name>
</gene>
<sequence length="126" mass="13956">MRLLPREIETFWTLFTGPAIWAGHFLICYASAAIFCAKPALFGMEFKSLRLGIAVITVLALAAIGLSAFLAWRQWGFGAHDPPHDDPTRHDRLLFQGFATLLLAGLSFVAVLMTALPTIFFSECLR</sequence>
<organism evidence="2 3">
    <name type="scientific">Ensifer adhaerens</name>
    <name type="common">Sinorhizobium morelense</name>
    <dbReference type="NCBI Taxonomy" id="106592"/>
    <lineage>
        <taxon>Bacteria</taxon>
        <taxon>Pseudomonadati</taxon>
        <taxon>Pseudomonadota</taxon>
        <taxon>Alphaproteobacteria</taxon>
        <taxon>Hyphomicrobiales</taxon>
        <taxon>Rhizobiaceae</taxon>
        <taxon>Sinorhizobium/Ensifer group</taxon>
        <taxon>Ensifer</taxon>
    </lineage>
</organism>
<geneLocation type="plasmid" evidence="2 3">
    <name>pB</name>
</geneLocation>
<keyword evidence="2" id="KW-0614">Plasmid</keyword>
<dbReference type="Proteomes" id="UP001055460">
    <property type="component" value="Plasmid pB"/>
</dbReference>
<keyword evidence="1" id="KW-1133">Transmembrane helix</keyword>
<feature type="transmembrane region" description="Helical" evidence="1">
    <location>
        <begin position="49"/>
        <end position="73"/>
    </location>
</feature>
<dbReference type="OrthoDB" id="7264282at2"/>
<evidence type="ECO:0008006" key="4">
    <source>
        <dbReference type="Google" id="ProtNLM"/>
    </source>
</evidence>
<dbReference type="AlphaFoldDB" id="A0A9Q8YI13"/>
<evidence type="ECO:0000313" key="3">
    <source>
        <dbReference type="Proteomes" id="UP001055460"/>
    </source>
</evidence>
<evidence type="ECO:0000256" key="1">
    <source>
        <dbReference type="SAM" id="Phobius"/>
    </source>
</evidence>
<dbReference type="RefSeq" id="WP_110819426.1">
    <property type="nucleotide sequence ID" value="NZ_CP098809.1"/>
</dbReference>
<keyword evidence="1" id="KW-0472">Membrane</keyword>
<protein>
    <recommendedName>
        <fullName evidence="4">Transmembrane protein</fullName>
    </recommendedName>
</protein>
<feature type="transmembrane region" description="Helical" evidence="1">
    <location>
        <begin position="20"/>
        <end position="37"/>
    </location>
</feature>
<evidence type="ECO:0000313" key="2">
    <source>
        <dbReference type="EMBL" id="USJ27929.1"/>
    </source>
</evidence>